<dbReference type="EMBL" id="ACEA01000017">
    <property type="protein sequence ID" value="EEG24333.1"/>
    <property type="molecule type" value="Genomic_DNA"/>
</dbReference>
<accession>C0DUD5</accession>
<dbReference type="HOGENOM" id="CLU_3269362_0_0_4"/>
<gene>
    <name evidence="1" type="ORF">EIKCOROL_00967</name>
</gene>
<comment type="caution">
    <text evidence="1">The sequence shown here is derived from an EMBL/GenBank/DDBJ whole genome shotgun (WGS) entry which is preliminary data.</text>
</comment>
<dbReference type="AlphaFoldDB" id="C0DUD5"/>
<organism evidence="1 2">
    <name type="scientific">Eikenella corrodens ATCC 23834</name>
    <dbReference type="NCBI Taxonomy" id="546274"/>
    <lineage>
        <taxon>Bacteria</taxon>
        <taxon>Pseudomonadati</taxon>
        <taxon>Pseudomonadota</taxon>
        <taxon>Betaproteobacteria</taxon>
        <taxon>Neisseriales</taxon>
        <taxon>Neisseriaceae</taxon>
        <taxon>Eikenella</taxon>
    </lineage>
</organism>
<sequence length="41" mass="4726">MAQIFEKRSKILRNMVWRQLVASAAIHGSVKVEYGYTWLSG</sequence>
<proteinExistence type="predicted"/>
<name>C0DUD5_EIKCO</name>
<reference evidence="1 2" key="1">
    <citation type="submission" date="2009-01" db="EMBL/GenBank/DDBJ databases">
        <authorList>
            <person name="Fulton L."/>
            <person name="Clifton S."/>
            <person name="Chinwalla A.T."/>
            <person name="Mitreva M."/>
            <person name="Sodergren E."/>
            <person name="Weinstock G."/>
            <person name="Clifton S."/>
            <person name="Dooling D.J."/>
            <person name="Fulton B."/>
            <person name="Minx P."/>
            <person name="Pepin K.H."/>
            <person name="Johnson M."/>
            <person name="Bhonagiri V."/>
            <person name="Nash W.E."/>
            <person name="Mardis E.R."/>
            <person name="Wilson R.K."/>
        </authorList>
    </citation>
    <scope>NUCLEOTIDE SEQUENCE [LARGE SCALE GENOMIC DNA]</scope>
    <source>
        <strain evidence="1 2">ATCC 23834</strain>
    </source>
</reference>
<evidence type="ECO:0000313" key="2">
    <source>
        <dbReference type="Proteomes" id="UP000005837"/>
    </source>
</evidence>
<dbReference type="Proteomes" id="UP000005837">
    <property type="component" value="Unassembled WGS sequence"/>
</dbReference>
<evidence type="ECO:0000313" key="1">
    <source>
        <dbReference type="EMBL" id="EEG24333.1"/>
    </source>
</evidence>
<protein>
    <submittedName>
        <fullName evidence="1">Uncharacterized protein</fullName>
    </submittedName>
</protein>